<evidence type="ECO:0000313" key="2">
    <source>
        <dbReference type="Proteomes" id="UP001138961"/>
    </source>
</evidence>
<keyword evidence="2" id="KW-1185">Reference proteome</keyword>
<sequence>METNALIKLAELHTAFTGGSEATISNKITTNARLFDRLREDKGCTVTTFNNAMRWFDEHWPADLAWPADVPRPSSKGKAA</sequence>
<gene>
    <name evidence="1" type="ORF">LGQ03_04885</name>
</gene>
<evidence type="ECO:0000313" key="1">
    <source>
        <dbReference type="EMBL" id="MCB5198566.1"/>
    </source>
</evidence>
<dbReference type="RefSeq" id="WP_226747480.1">
    <property type="nucleotide sequence ID" value="NZ_JAJATZ010000002.1"/>
</dbReference>
<name>A0ABS8BS72_9RHOB</name>
<accession>A0ABS8BS72</accession>
<dbReference type="Proteomes" id="UP001138961">
    <property type="component" value="Unassembled WGS sequence"/>
</dbReference>
<organism evidence="1 2">
    <name type="scientific">Loktanella gaetbuli</name>
    <dbReference type="NCBI Taxonomy" id="2881335"/>
    <lineage>
        <taxon>Bacteria</taxon>
        <taxon>Pseudomonadati</taxon>
        <taxon>Pseudomonadota</taxon>
        <taxon>Alphaproteobacteria</taxon>
        <taxon>Rhodobacterales</taxon>
        <taxon>Roseobacteraceae</taxon>
        <taxon>Loktanella</taxon>
    </lineage>
</organism>
<reference evidence="1" key="1">
    <citation type="submission" date="2021-10" db="EMBL/GenBank/DDBJ databases">
        <title>Loktanella gaetbuli sp. nov., isolated from a tidal flat.</title>
        <authorList>
            <person name="Park S."/>
            <person name="Yoon J.-H."/>
        </authorList>
    </citation>
    <scope>NUCLEOTIDE SEQUENCE</scope>
    <source>
        <strain evidence="1">TSTF-M6</strain>
    </source>
</reference>
<comment type="caution">
    <text evidence="1">The sequence shown here is derived from an EMBL/GenBank/DDBJ whole genome shotgun (WGS) entry which is preliminary data.</text>
</comment>
<protein>
    <submittedName>
        <fullName evidence="1">Uncharacterized protein</fullName>
    </submittedName>
</protein>
<proteinExistence type="predicted"/>
<dbReference type="EMBL" id="JAJATZ010000002">
    <property type="protein sequence ID" value="MCB5198566.1"/>
    <property type="molecule type" value="Genomic_DNA"/>
</dbReference>